<protein>
    <recommendedName>
        <fullName evidence="6">Large ribosomal subunit protein uL6</fullName>
    </recommendedName>
</protein>
<evidence type="ECO:0000256" key="5">
    <source>
        <dbReference type="ARBA" id="ARBA00023274"/>
    </source>
</evidence>
<dbReference type="EMBL" id="JACATZ010000001">
    <property type="protein sequence ID" value="NWJ46267.1"/>
    <property type="molecule type" value="Genomic_DNA"/>
</dbReference>
<reference evidence="11" key="2">
    <citation type="journal article" date="2024" name="Nature">
        <title>Anoxygenic phototroph of the Chloroflexota uses a type I reaction centre.</title>
        <authorList>
            <person name="Tsuji J.M."/>
            <person name="Shaw N.A."/>
            <person name="Nagashima S."/>
            <person name="Venkiteswaran J.J."/>
            <person name="Schiff S.L."/>
            <person name="Watanabe T."/>
            <person name="Fukui M."/>
            <person name="Hanada S."/>
            <person name="Tank M."/>
            <person name="Neufeld J.D."/>
        </authorList>
    </citation>
    <scope>NUCLEOTIDE SEQUENCE</scope>
    <source>
        <strain evidence="11">L227-S17</strain>
    </source>
</reference>
<keyword evidence="5 6" id="KW-0687">Ribonucleoprotein</keyword>
<dbReference type="Proteomes" id="UP000521676">
    <property type="component" value="Unassembled WGS sequence"/>
</dbReference>
<feature type="domain" description="Large ribosomal subunit protein uL6 alpha-beta" evidence="9">
    <location>
        <begin position="92"/>
        <end position="164"/>
    </location>
</feature>
<dbReference type="GO" id="GO:0002181">
    <property type="term" value="P:cytoplasmic translation"/>
    <property type="evidence" value="ECO:0007669"/>
    <property type="project" value="TreeGrafter"/>
</dbReference>
<dbReference type="PANTHER" id="PTHR11655:SF14">
    <property type="entry name" value="LARGE RIBOSOMAL SUBUNIT PROTEIN UL6M"/>
    <property type="match status" value="1"/>
</dbReference>
<feature type="domain" description="Large ribosomal subunit protein uL6 alpha-beta" evidence="9">
    <location>
        <begin position="12"/>
        <end position="83"/>
    </location>
</feature>
<keyword evidence="13" id="KW-1185">Reference proteome</keyword>
<evidence type="ECO:0000256" key="1">
    <source>
        <dbReference type="ARBA" id="ARBA00009356"/>
    </source>
</evidence>
<dbReference type="GO" id="GO:0019843">
    <property type="term" value="F:rRNA binding"/>
    <property type="evidence" value="ECO:0007669"/>
    <property type="project" value="UniProtKB-UniRule"/>
</dbReference>
<organism evidence="10 12">
    <name type="scientific">Candidatus Chlorohelix allophototropha</name>
    <dbReference type="NCBI Taxonomy" id="3003348"/>
    <lineage>
        <taxon>Bacteria</taxon>
        <taxon>Bacillati</taxon>
        <taxon>Chloroflexota</taxon>
        <taxon>Chloroflexia</taxon>
        <taxon>Candidatus Chloroheliales</taxon>
        <taxon>Candidatus Chloroheliaceae</taxon>
        <taxon>Candidatus Chlorohelix</taxon>
    </lineage>
</organism>
<evidence type="ECO:0000256" key="6">
    <source>
        <dbReference type="HAMAP-Rule" id="MF_01365"/>
    </source>
</evidence>
<dbReference type="HAMAP" id="MF_01365_B">
    <property type="entry name" value="Ribosomal_uL6_B"/>
    <property type="match status" value="1"/>
</dbReference>
<dbReference type="Gene3D" id="3.90.930.12">
    <property type="entry name" value="Ribosomal protein L6, alpha-beta domain"/>
    <property type="match status" value="2"/>
</dbReference>
<dbReference type="InterPro" id="IPR000702">
    <property type="entry name" value="Ribosomal_uL6-like"/>
</dbReference>
<dbReference type="Proteomes" id="UP001431572">
    <property type="component" value="Chromosome 1"/>
</dbReference>
<dbReference type="FunFam" id="3.90.930.12:FF:000002">
    <property type="entry name" value="50S ribosomal protein L6"/>
    <property type="match status" value="1"/>
</dbReference>
<dbReference type="InterPro" id="IPR019906">
    <property type="entry name" value="Ribosomal_uL6_bac-type"/>
</dbReference>
<comment type="similarity">
    <text evidence="1 6 7">Belongs to the universal ribosomal protein uL6 family.</text>
</comment>
<evidence type="ECO:0000313" key="10">
    <source>
        <dbReference type="EMBL" id="NWJ46267.1"/>
    </source>
</evidence>
<keyword evidence="4 6" id="KW-0689">Ribosomal protein</keyword>
<dbReference type="PANTHER" id="PTHR11655">
    <property type="entry name" value="60S/50S RIBOSOMAL PROTEIN L6/L9"/>
    <property type="match status" value="1"/>
</dbReference>
<evidence type="ECO:0000256" key="4">
    <source>
        <dbReference type="ARBA" id="ARBA00022980"/>
    </source>
</evidence>
<dbReference type="InterPro" id="IPR020040">
    <property type="entry name" value="Ribosomal_uL6_a/b-dom"/>
</dbReference>
<keyword evidence="2 6" id="KW-0699">rRNA-binding</keyword>
<comment type="subunit">
    <text evidence="6">Part of the 50S ribosomal subunit.</text>
</comment>
<evidence type="ECO:0000256" key="8">
    <source>
        <dbReference type="RuleBase" id="RU003870"/>
    </source>
</evidence>
<keyword evidence="3 6" id="KW-0694">RNA-binding</keyword>
<dbReference type="InterPro" id="IPR002358">
    <property type="entry name" value="Ribosomal_uL6_CS"/>
</dbReference>
<evidence type="ECO:0000313" key="11">
    <source>
        <dbReference type="EMBL" id="WJW65641.1"/>
    </source>
</evidence>
<evidence type="ECO:0000313" key="13">
    <source>
        <dbReference type="Proteomes" id="UP001431572"/>
    </source>
</evidence>
<dbReference type="AlphaFoldDB" id="A0A8T7LZ49"/>
<gene>
    <name evidence="6 10" type="primary">rplF</name>
    <name evidence="10" type="ORF">HXX08_10355</name>
    <name evidence="11" type="ORF">OZ401_001416</name>
</gene>
<evidence type="ECO:0000313" key="12">
    <source>
        <dbReference type="Proteomes" id="UP000521676"/>
    </source>
</evidence>
<accession>A0A8T7LZ49</accession>
<dbReference type="RefSeq" id="WP_341467527.1">
    <property type="nucleotide sequence ID" value="NZ_CP128399.1"/>
</dbReference>
<dbReference type="PIRSF" id="PIRSF002162">
    <property type="entry name" value="Ribosomal_L6"/>
    <property type="match status" value="1"/>
</dbReference>
<dbReference type="FunFam" id="3.90.930.12:FF:000001">
    <property type="entry name" value="50S ribosomal protein L6"/>
    <property type="match status" value="1"/>
</dbReference>
<comment type="function">
    <text evidence="6 8">This protein binds to the 23S rRNA, and is important in its secondary structure. It is located near the subunit interface in the base of the L7/L12 stalk, and near the tRNA binding site of the peptidyltransferase center.</text>
</comment>
<dbReference type="PROSITE" id="PS00525">
    <property type="entry name" value="RIBOSOMAL_L6_1"/>
    <property type="match status" value="1"/>
</dbReference>
<reference evidence="10 12" key="1">
    <citation type="submission" date="2020-06" db="EMBL/GenBank/DDBJ databases">
        <title>Anoxygenic phototrophic Chloroflexota member uses a Type I reaction center.</title>
        <authorList>
            <person name="Tsuji J.M."/>
            <person name="Shaw N.A."/>
            <person name="Nagashima S."/>
            <person name="Venkiteswaran J."/>
            <person name="Schiff S.L."/>
            <person name="Hanada S."/>
            <person name="Tank M."/>
            <person name="Neufeld J.D."/>
        </authorList>
    </citation>
    <scope>NUCLEOTIDE SEQUENCE [LARGE SCALE GENOMIC DNA]</scope>
    <source>
        <strain evidence="10">L227-S17</strain>
    </source>
</reference>
<name>A0A8T7LZ49_9CHLR</name>
<dbReference type="NCBIfam" id="TIGR03654">
    <property type="entry name" value="L6_bact"/>
    <property type="match status" value="1"/>
</dbReference>
<proteinExistence type="inferred from homology"/>
<dbReference type="PRINTS" id="PR00059">
    <property type="entry name" value="RIBOSOMALL6"/>
</dbReference>
<dbReference type="GO" id="GO:0003735">
    <property type="term" value="F:structural constituent of ribosome"/>
    <property type="evidence" value="ECO:0007669"/>
    <property type="project" value="UniProtKB-UniRule"/>
</dbReference>
<sequence length="183" mass="19867">MSRIGRKPITLPKGVEVKIEEGNLVHVKGPKGELSRQLDPTIVFERNDATIEVKRPDDSNRSRAMHGLTRTLLDNMIVGVSAGYRRDLEIAGVGYRAVKDGNDLVLLLGFSHATKLQPPEGITYVVESATKVSVQGIDKEIVGAQAARIRALRPPEPYKGKGIRLAGEVIRRKAGKAGKAGKK</sequence>
<evidence type="ECO:0000256" key="3">
    <source>
        <dbReference type="ARBA" id="ARBA00022884"/>
    </source>
</evidence>
<evidence type="ECO:0000256" key="2">
    <source>
        <dbReference type="ARBA" id="ARBA00022730"/>
    </source>
</evidence>
<dbReference type="InterPro" id="IPR036789">
    <property type="entry name" value="Ribosomal_uL6-like_a/b-dom_sf"/>
</dbReference>
<dbReference type="GO" id="GO:0022625">
    <property type="term" value="C:cytosolic large ribosomal subunit"/>
    <property type="evidence" value="ECO:0007669"/>
    <property type="project" value="UniProtKB-UniRule"/>
</dbReference>
<evidence type="ECO:0000259" key="9">
    <source>
        <dbReference type="Pfam" id="PF00347"/>
    </source>
</evidence>
<dbReference type="EMBL" id="CP128399">
    <property type="protein sequence ID" value="WJW65641.1"/>
    <property type="molecule type" value="Genomic_DNA"/>
</dbReference>
<dbReference type="SUPFAM" id="SSF56053">
    <property type="entry name" value="Ribosomal protein L6"/>
    <property type="match status" value="2"/>
</dbReference>
<evidence type="ECO:0000256" key="7">
    <source>
        <dbReference type="RuleBase" id="RU003869"/>
    </source>
</evidence>
<dbReference type="Pfam" id="PF00347">
    <property type="entry name" value="Ribosomal_L6"/>
    <property type="match status" value="2"/>
</dbReference>